<reference evidence="2" key="1">
    <citation type="submission" date="2021-07" db="EMBL/GenBank/DDBJ databases">
        <authorList>
            <person name="Durling M."/>
        </authorList>
    </citation>
    <scope>NUCLEOTIDE SEQUENCE</scope>
</reference>
<dbReference type="AlphaFoldDB" id="A0A9N9L1Y3"/>
<feature type="region of interest" description="Disordered" evidence="1">
    <location>
        <begin position="277"/>
        <end position="309"/>
    </location>
</feature>
<proteinExistence type="predicted"/>
<organism evidence="2 3">
    <name type="scientific">Hymenoscyphus fraxineus</name>
    <dbReference type="NCBI Taxonomy" id="746836"/>
    <lineage>
        <taxon>Eukaryota</taxon>
        <taxon>Fungi</taxon>
        <taxon>Dikarya</taxon>
        <taxon>Ascomycota</taxon>
        <taxon>Pezizomycotina</taxon>
        <taxon>Leotiomycetes</taxon>
        <taxon>Helotiales</taxon>
        <taxon>Helotiaceae</taxon>
        <taxon>Hymenoscyphus</taxon>
    </lineage>
</organism>
<keyword evidence="3" id="KW-1185">Reference proteome</keyword>
<comment type="caution">
    <text evidence="2">The sequence shown here is derived from an EMBL/GenBank/DDBJ whole genome shotgun (WGS) entry which is preliminary data.</text>
</comment>
<dbReference type="OrthoDB" id="10449722at2759"/>
<feature type="compositionally biased region" description="Pro residues" evidence="1">
    <location>
        <begin position="358"/>
        <end position="371"/>
    </location>
</feature>
<protein>
    <submittedName>
        <fullName evidence="2">Uncharacterized protein</fullName>
    </submittedName>
</protein>
<feature type="region of interest" description="Disordered" evidence="1">
    <location>
        <begin position="348"/>
        <end position="372"/>
    </location>
</feature>
<name>A0A9N9L1Y3_9HELO</name>
<evidence type="ECO:0000313" key="3">
    <source>
        <dbReference type="Proteomes" id="UP000696280"/>
    </source>
</evidence>
<evidence type="ECO:0000313" key="2">
    <source>
        <dbReference type="EMBL" id="CAG8958361.1"/>
    </source>
</evidence>
<sequence>MDSQPNTFDLLVQFTKAHAKRLRQNNVESAKAYEDLVILLRSTSPNCEIYRVSDAVVLKCPSDTARQECLKRFDSCNLKIVGQSVTLCHHKIEMKGFWFPVHVHFREKATKIKLPDNISSIHDAYMALASEMKRQPQISQCQIIAEKGFVTIHCPSSTIQKFYRKRYNGASIIICRVSFELKAENASRVSVEATVATEENERFIEELNADIKLLLQGSPDDSEMRPKIPDTPSISDLQKETQLLHRKLDEKDVEIASLREQLSAADKAQTLLREKLEKAESANRKVAAPRNPENDAMEESSTGNKRRRVETVEENAEARGIISQPDSWQSEQSARRAANRANAIERGIFSDPNGWRPGQPPRLPPGTPRNPPDYVRTYRKITQEECEIPIPDGHDMFRHESGDLFWMPAGIFGLDYEYE</sequence>
<dbReference type="EMBL" id="CAJVRL010000082">
    <property type="protein sequence ID" value="CAG8958361.1"/>
    <property type="molecule type" value="Genomic_DNA"/>
</dbReference>
<gene>
    <name evidence="2" type="ORF">HYFRA_00011038</name>
</gene>
<dbReference type="Proteomes" id="UP000696280">
    <property type="component" value="Unassembled WGS sequence"/>
</dbReference>
<evidence type="ECO:0000256" key="1">
    <source>
        <dbReference type="SAM" id="MobiDB-lite"/>
    </source>
</evidence>
<accession>A0A9N9L1Y3</accession>